<gene>
    <name evidence="2" type="ORF">DARMORV10_C01P42780.1</name>
</gene>
<evidence type="ECO:0000256" key="1">
    <source>
        <dbReference type="SAM" id="MobiDB-lite"/>
    </source>
</evidence>
<dbReference type="Proteomes" id="UP001295469">
    <property type="component" value="Chromosome C01"/>
</dbReference>
<accession>A0A816RMJ4</accession>
<organism evidence="2">
    <name type="scientific">Brassica napus</name>
    <name type="common">Rape</name>
    <dbReference type="NCBI Taxonomy" id="3708"/>
    <lineage>
        <taxon>Eukaryota</taxon>
        <taxon>Viridiplantae</taxon>
        <taxon>Streptophyta</taxon>
        <taxon>Embryophyta</taxon>
        <taxon>Tracheophyta</taxon>
        <taxon>Spermatophyta</taxon>
        <taxon>Magnoliopsida</taxon>
        <taxon>eudicotyledons</taxon>
        <taxon>Gunneridae</taxon>
        <taxon>Pentapetalae</taxon>
        <taxon>rosids</taxon>
        <taxon>malvids</taxon>
        <taxon>Brassicales</taxon>
        <taxon>Brassicaceae</taxon>
        <taxon>Brassiceae</taxon>
        <taxon>Brassica</taxon>
    </lineage>
</organism>
<feature type="compositionally biased region" description="Polar residues" evidence="1">
    <location>
        <begin position="92"/>
        <end position="101"/>
    </location>
</feature>
<sequence>MGVFRTHVEKGFGCSSLINIKAVLLRSQTKEFQGSENVVDNIKLRRARHQTLRHSAAADDPPLTHAVPPISQPNRFCNSAMSSSSPLPPTNPQRRNSSASLKLSPCEG</sequence>
<feature type="compositionally biased region" description="Polar residues" evidence="1">
    <location>
        <begin position="72"/>
        <end position="85"/>
    </location>
</feature>
<evidence type="ECO:0000313" key="2">
    <source>
        <dbReference type="EMBL" id="CAF2077168.1"/>
    </source>
</evidence>
<protein>
    <submittedName>
        <fullName evidence="2">(rape) hypothetical protein</fullName>
    </submittedName>
</protein>
<dbReference type="EMBL" id="HG994365">
    <property type="protein sequence ID" value="CAF2077168.1"/>
    <property type="molecule type" value="Genomic_DNA"/>
</dbReference>
<dbReference type="AlphaFoldDB" id="A0A816RMJ4"/>
<feature type="region of interest" description="Disordered" evidence="1">
    <location>
        <begin position="53"/>
        <end position="108"/>
    </location>
</feature>
<proteinExistence type="predicted"/>
<reference evidence="2" key="1">
    <citation type="submission" date="2021-01" db="EMBL/GenBank/DDBJ databases">
        <authorList>
            <consortium name="Genoscope - CEA"/>
            <person name="William W."/>
        </authorList>
    </citation>
    <scope>NUCLEOTIDE SEQUENCE</scope>
</reference>
<name>A0A816RMJ4_BRANA</name>